<evidence type="ECO:0000313" key="2">
    <source>
        <dbReference type="EMBL" id="MBW8483439.1"/>
    </source>
</evidence>
<dbReference type="EMBL" id="JAIBOA010000007">
    <property type="protein sequence ID" value="MBW8483439.1"/>
    <property type="molecule type" value="Genomic_DNA"/>
</dbReference>
<dbReference type="InterPro" id="IPR039068">
    <property type="entry name" value="PqqC-like"/>
</dbReference>
<protein>
    <submittedName>
        <fullName evidence="2">Iron-containing redox enzyme family protein</fullName>
    </submittedName>
</protein>
<dbReference type="Proteomes" id="UP000774570">
    <property type="component" value="Unassembled WGS sequence"/>
</dbReference>
<dbReference type="SMART" id="SM01236">
    <property type="entry name" value="Haem_oxygenase_2"/>
    <property type="match status" value="1"/>
</dbReference>
<dbReference type="PANTHER" id="PTHR40279">
    <property type="entry name" value="PQQC-LIKE PROTEIN"/>
    <property type="match status" value="1"/>
</dbReference>
<proteinExistence type="predicted"/>
<organism evidence="2 3">
    <name type="scientific">Actinomadura parmotrematis</name>
    <dbReference type="NCBI Taxonomy" id="2864039"/>
    <lineage>
        <taxon>Bacteria</taxon>
        <taxon>Bacillati</taxon>
        <taxon>Actinomycetota</taxon>
        <taxon>Actinomycetes</taxon>
        <taxon>Streptosporangiales</taxon>
        <taxon>Thermomonosporaceae</taxon>
        <taxon>Actinomadura</taxon>
    </lineage>
</organism>
<dbReference type="InterPro" id="IPR016084">
    <property type="entry name" value="Haem_Oase-like_multi-hlx"/>
</dbReference>
<accession>A0ABS7FSQ8</accession>
<keyword evidence="3" id="KW-1185">Reference proteome</keyword>
<keyword evidence="1" id="KW-0560">Oxidoreductase</keyword>
<reference evidence="2 3" key="1">
    <citation type="submission" date="2021-07" db="EMBL/GenBank/DDBJ databases">
        <title>Actinomadura sp. PM05-2 isolated from lichen.</title>
        <authorList>
            <person name="Somphong A."/>
            <person name="Phongsopitanun W."/>
            <person name="Tanasupawat S."/>
            <person name="Peongsungnone V."/>
        </authorList>
    </citation>
    <scope>NUCLEOTIDE SEQUENCE [LARGE SCALE GENOMIC DNA]</scope>
    <source>
        <strain evidence="2 3">PM05-2</strain>
    </source>
</reference>
<dbReference type="PANTHER" id="PTHR40279:SF3">
    <property type="entry name" value="4-AMINOBENZOATE SYNTHASE"/>
    <property type="match status" value="1"/>
</dbReference>
<dbReference type="SUPFAM" id="SSF48613">
    <property type="entry name" value="Heme oxygenase-like"/>
    <property type="match status" value="1"/>
</dbReference>
<dbReference type="Pfam" id="PF14518">
    <property type="entry name" value="Haem_oxygenas_2"/>
    <property type="match status" value="1"/>
</dbReference>
<evidence type="ECO:0000256" key="1">
    <source>
        <dbReference type="ARBA" id="ARBA00023002"/>
    </source>
</evidence>
<dbReference type="RefSeq" id="WP_220166647.1">
    <property type="nucleotide sequence ID" value="NZ_JAIBOA010000007.1"/>
</dbReference>
<gene>
    <name evidence="2" type="ORF">K1Y72_13720</name>
</gene>
<name>A0ABS7FSQ8_9ACTN</name>
<sequence>MPVQQADFTGPVAALAASATRHAALDNDFFRHWMAAALPYRQVEVFAREFHARTVDSTVVIALSVLQTDDPAARLERARHLYTEYGSGDPSRAHLVLLERMLTGLLARLREAAYPAAELRAGGACPQTRAFGDARHALFTDADPRVVAGALLAQDGLAHATSARLYEGLRNYKPLYGEDDFHTAAEYFYVHLGETARGDRGGAVAGAAARCRDEVDFAQVRRGFEGVLDLTAGYWGAVHRAMRSA</sequence>
<dbReference type="Gene3D" id="1.20.910.10">
    <property type="entry name" value="Heme oxygenase-like"/>
    <property type="match status" value="1"/>
</dbReference>
<evidence type="ECO:0000313" key="3">
    <source>
        <dbReference type="Proteomes" id="UP000774570"/>
    </source>
</evidence>
<comment type="caution">
    <text evidence="2">The sequence shown here is derived from an EMBL/GenBank/DDBJ whole genome shotgun (WGS) entry which is preliminary data.</text>
</comment>